<dbReference type="NCBIfam" id="TIGR00247">
    <property type="entry name" value="endolytic transglycosylase MltG"/>
    <property type="match status" value="1"/>
</dbReference>
<keyword evidence="2" id="KW-0812">Transmembrane</keyword>
<evidence type="ECO:0000313" key="7">
    <source>
        <dbReference type="EMBL" id="CAB4858431.1"/>
    </source>
</evidence>
<evidence type="ECO:0000256" key="6">
    <source>
        <dbReference type="ARBA" id="ARBA00023316"/>
    </source>
</evidence>
<evidence type="ECO:0000256" key="5">
    <source>
        <dbReference type="ARBA" id="ARBA00023239"/>
    </source>
</evidence>
<keyword evidence="3" id="KW-1133">Transmembrane helix</keyword>
<reference evidence="7" key="1">
    <citation type="submission" date="2020-05" db="EMBL/GenBank/DDBJ databases">
        <authorList>
            <person name="Chiriac C."/>
            <person name="Salcher M."/>
            <person name="Ghai R."/>
            <person name="Kavagutti S V."/>
        </authorList>
    </citation>
    <scope>NUCLEOTIDE SEQUENCE</scope>
</reference>
<keyword evidence="5" id="KW-0456">Lyase</keyword>
<gene>
    <name evidence="7" type="ORF">UFOPK3444_00033</name>
</gene>
<keyword evidence="1" id="KW-1003">Cell membrane</keyword>
<evidence type="ECO:0000256" key="2">
    <source>
        <dbReference type="ARBA" id="ARBA00022692"/>
    </source>
</evidence>
<accession>A0A6J7CL06</accession>
<evidence type="ECO:0000256" key="3">
    <source>
        <dbReference type="ARBA" id="ARBA00022989"/>
    </source>
</evidence>
<dbReference type="EMBL" id="CAFBLU010000001">
    <property type="protein sequence ID" value="CAB4858431.1"/>
    <property type="molecule type" value="Genomic_DNA"/>
</dbReference>
<dbReference type="AlphaFoldDB" id="A0A6J7CL06"/>
<dbReference type="PANTHER" id="PTHR30518:SF2">
    <property type="entry name" value="ENDOLYTIC MUREIN TRANSGLYCOSYLASE"/>
    <property type="match status" value="1"/>
</dbReference>
<dbReference type="GO" id="GO:0016829">
    <property type="term" value="F:lyase activity"/>
    <property type="evidence" value="ECO:0007669"/>
    <property type="project" value="UniProtKB-KW"/>
</dbReference>
<dbReference type="Pfam" id="PF02618">
    <property type="entry name" value="YceG"/>
    <property type="match status" value="1"/>
</dbReference>
<evidence type="ECO:0000256" key="4">
    <source>
        <dbReference type="ARBA" id="ARBA00023136"/>
    </source>
</evidence>
<dbReference type="InterPro" id="IPR003770">
    <property type="entry name" value="MLTG-like"/>
</dbReference>
<proteinExistence type="inferred from homology"/>
<keyword evidence="6" id="KW-0961">Cell wall biogenesis/degradation</keyword>
<organism evidence="7">
    <name type="scientific">freshwater metagenome</name>
    <dbReference type="NCBI Taxonomy" id="449393"/>
    <lineage>
        <taxon>unclassified sequences</taxon>
        <taxon>metagenomes</taxon>
        <taxon>ecological metagenomes</taxon>
    </lineage>
</organism>
<name>A0A6J7CL06_9ZZZZ</name>
<dbReference type="HAMAP" id="MF_02065">
    <property type="entry name" value="MltG"/>
    <property type="match status" value="1"/>
</dbReference>
<keyword evidence="4" id="KW-0472">Membrane</keyword>
<dbReference type="GO" id="GO:0071555">
    <property type="term" value="P:cell wall organization"/>
    <property type="evidence" value="ECO:0007669"/>
    <property type="project" value="UniProtKB-KW"/>
</dbReference>
<protein>
    <submittedName>
        <fullName evidence="7">Unannotated protein</fullName>
    </submittedName>
</protein>
<evidence type="ECO:0000256" key="1">
    <source>
        <dbReference type="ARBA" id="ARBA00022475"/>
    </source>
</evidence>
<sequence length="349" mass="37469">MTIRGRRLVAGTALLGLVVLLAGWIMFFQPFHGSPSETSVTVTVPKGESVSAIGQRLEQAGVVDDGSLFALRVRLAGDAGKIHAGSFVLHLGMSYGDALAVLTGAEISKGRSLTIPEGLSRVEINRLAAKNGLVGSYLDASRASPLLKPGAYGAPAGASLEGFLFPSTYDLRLPPRSPELVTAQINAFLREFKTVDMSYAKSKNLTAFDVLTIAAMVERETAVSKERPLVAAVIWNRLHQHIPLGIDATTRYQYGNWLRPLRQSELASHSPWNTRNRQGLPPGPIGNPGIASIQAAARPAKTPFVYYVVKPWTCGEHTFAVTETAFNQAVAAYNRARQANGGQAPTKCH</sequence>
<dbReference type="PANTHER" id="PTHR30518">
    <property type="entry name" value="ENDOLYTIC MUREIN TRANSGLYCOSYLASE"/>
    <property type="match status" value="1"/>
</dbReference>
<dbReference type="Gene3D" id="3.30.1490.480">
    <property type="entry name" value="Endolytic murein transglycosylase"/>
    <property type="match status" value="1"/>
</dbReference>